<sequence length="126" mass="14000">MSGCGKPMKCDCDDQPAIRRIDGTLAALFPGFQRVDAADWTALLRCQTCGQLWAVDEWDKYQIQFAVKVNATKGWNASDEALRKEYLAQLRGENAAAKCMWNGCEKNQLNGSAYCVDHLYATGART</sequence>
<gene>
    <name evidence="1" type="ORF">SAMN05444168_6800</name>
</gene>
<accession>A0A1N6KDB6</accession>
<dbReference type="Proteomes" id="UP000184693">
    <property type="component" value="Unassembled WGS sequence"/>
</dbReference>
<proteinExistence type="predicted"/>
<evidence type="ECO:0000313" key="1">
    <source>
        <dbReference type="EMBL" id="SIO54317.1"/>
    </source>
</evidence>
<reference evidence="1 2" key="1">
    <citation type="submission" date="2016-11" db="EMBL/GenBank/DDBJ databases">
        <authorList>
            <person name="Jaros S."/>
            <person name="Januszkiewicz K."/>
            <person name="Wedrychowicz H."/>
        </authorList>
    </citation>
    <scope>NUCLEOTIDE SEQUENCE [LARGE SCALE GENOMIC DNA]</scope>
    <source>
        <strain evidence="1 2">GAS86</strain>
    </source>
</reference>
<organism evidence="1 2">
    <name type="scientific">Paraburkholderia phenazinium</name>
    <dbReference type="NCBI Taxonomy" id="60549"/>
    <lineage>
        <taxon>Bacteria</taxon>
        <taxon>Pseudomonadati</taxon>
        <taxon>Pseudomonadota</taxon>
        <taxon>Betaproteobacteria</taxon>
        <taxon>Burkholderiales</taxon>
        <taxon>Burkholderiaceae</taxon>
        <taxon>Paraburkholderia</taxon>
    </lineage>
</organism>
<name>A0A1N6KDB6_9BURK</name>
<dbReference type="EMBL" id="FSRM01000002">
    <property type="protein sequence ID" value="SIO54317.1"/>
    <property type="molecule type" value="Genomic_DNA"/>
</dbReference>
<protein>
    <recommendedName>
        <fullName evidence="3">Metal-binding protein</fullName>
    </recommendedName>
</protein>
<dbReference type="AlphaFoldDB" id="A0A1N6KDB6"/>
<evidence type="ECO:0000313" key="2">
    <source>
        <dbReference type="Proteomes" id="UP000184693"/>
    </source>
</evidence>
<evidence type="ECO:0008006" key="3">
    <source>
        <dbReference type="Google" id="ProtNLM"/>
    </source>
</evidence>